<dbReference type="PANTHER" id="PTHR44321:SF1">
    <property type="entry name" value="TRANSDUCIN BETA-LIKE PROTEIN 2"/>
    <property type="match status" value="1"/>
</dbReference>
<gene>
    <name evidence="1" type="ORF">EBH_0066530</name>
</gene>
<evidence type="ECO:0000313" key="2">
    <source>
        <dbReference type="Proteomes" id="UP000030750"/>
    </source>
</evidence>
<proteinExistence type="predicted"/>
<accession>U6L8L3</accession>
<reference evidence="1" key="2">
    <citation type="submission" date="2013-10" db="EMBL/GenBank/DDBJ databases">
        <authorList>
            <person name="Aslett M."/>
        </authorList>
    </citation>
    <scope>NUCLEOTIDE SEQUENCE [LARGE SCALE GENOMIC DNA]</scope>
    <source>
        <strain evidence="1">Houghton</strain>
    </source>
</reference>
<reference evidence="1" key="1">
    <citation type="submission" date="2013-10" db="EMBL/GenBank/DDBJ databases">
        <title>Genomic analysis of the causative agents of coccidiosis in chickens.</title>
        <authorList>
            <person name="Reid A.J."/>
            <person name="Blake D."/>
            <person name="Billington K."/>
            <person name="Browne H."/>
            <person name="Dunn M."/>
            <person name="Hung S."/>
            <person name="Kawahara F."/>
            <person name="Miranda-Saavedra D."/>
            <person name="Mourier T."/>
            <person name="Nagra H."/>
            <person name="Otto T.D."/>
            <person name="Rawlings N."/>
            <person name="Sanchez A."/>
            <person name="Sanders M."/>
            <person name="Subramaniam C."/>
            <person name="Tay Y."/>
            <person name="Dear P."/>
            <person name="Doerig C."/>
            <person name="Gruber A."/>
            <person name="Parkinson J."/>
            <person name="Shirley M."/>
            <person name="Wan K.L."/>
            <person name="Berriman M."/>
            <person name="Tomley F."/>
            <person name="Pain A."/>
        </authorList>
    </citation>
    <scope>NUCLEOTIDE SEQUENCE [LARGE SCALE GENOMIC DNA]</scope>
    <source>
        <strain evidence="1">Houghton</strain>
    </source>
</reference>
<dbReference type="AlphaFoldDB" id="U6L8L3"/>
<name>U6L8L3_9EIME</name>
<dbReference type="Proteomes" id="UP000030750">
    <property type="component" value="Unassembled WGS sequence"/>
</dbReference>
<dbReference type="Gene3D" id="2.130.10.10">
    <property type="entry name" value="YVTN repeat-like/Quinoprotein amine dehydrogenase"/>
    <property type="match status" value="1"/>
</dbReference>
<dbReference type="InterPro" id="IPR036322">
    <property type="entry name" value="WD40_repeat_dom_sf"/>
</dbReference>
<dbReference type="SUPFAM" id="SSF50978">
    <property type="entry name" value="WD40 repeat-like"/>
    <property type="match status" value="1"/>
</dbReference>
<dbReference type="VEuPathDB" id="ToxoDB:EBH_0066530"/>
<dbReference type="GO" id="GO:0030968">
    <property type="term" value="P:endoplasmic reticulum unfolded protein response"/>
    <property type="evidence" value="ECO:0007669"/>
    <property type="project" value="TreeGrafter"/>
</dbReference>
<organism evidence="1 2">
    <name type="scientific">Eimeria brunetti</name>
    <dbReference type="NCBI Taxonomy" id="51314"/>
    <lineage>
        <taxon>Eukaryota</taxon>
        <taxon>Sar</taxon>
        <taxon>Alveolata</taxon>
        <taxon>Apicomplexa</taxon>
        <taxon>Conoidasida</taxon>
        <taxon>Coccidia</taxon>
        <taxon>Eucoccidiorida</taxon>
        <taxon>Eimeriorina</taxon>
        <taxon>Eimeriidae</taxon>
        <taxon>Eimeria</taxon>
    </lineage>
</organism>
<dbReference type="OrthoDB" id="346371at2759"/>
<dbReference type="InterPro" id="IPR015943">
    <property type="entry name" value="WD40/YVTN_repeat-like_dom_sf"/>
</dbReference>
<sequence>MVCFQVNIENKKITGMKEIHRSKNPLQRGFVAELIASKGPWVVTRSEGDDTEIRVHSYEGDLLASVDTKQIRNLQLSLSDDGCLFGCAAWSPGVKIFEVKAKAGNFQKAGEDTKLVAEAPLSLSEQAMTTLHYSRDGSVIIVVSGRSLYLFRAEGLQMIKAVENLTTQPIERLIVAPNNKFVVLCEKGLRPAIVRLPLTC</sequence>
<dbReference type="InterPro" id="IPR042410">
    <property type="entry name" value="WBSCR13"/>
</dbReference>
<keyword evidence="2" id="KW-1185">Reference proteome</keyword>
<protein>
    <submittedName>
        <fullName evidence="1">Uncharacterized protein</fullName>
    </submittedName>
</protein>
<dbReference type="PANTHER" id="PTHR44321">
    <property type="entry name" value="TRANSDUCIN BETA-LIKE PROTEIN 2"/>
    <property type="match status" value="1"/>
</dbReference>
<dbReference type="GO" id="GO:0005783">
    <property type="term" value="C:endoplasmic reticulum"/>
    <property type="evidence" value="ECO:0007669"/>
    <property type="project" value="TreeGrafter"/>
</dbReference>
<evidence type="ECO:0000313" key="1">
    <source>
        <dbReference type="EMBL" id="CDJ46486.1"/>
    </source>
</evidence>
<dbReference type="EMBL" id="HG710393">
    <property type="protein sequence ID" value="CDJ46486.1"/>
    <property type="molecule type" value="Genomic_DNA"/>
</dbReference>